<protein>
    <submittedName>
        <fullName evidence="2">Uncharacterized protein</fullName>
    </submittedName>
</protein>
<feature type="transmembrane region" description="Helical" evidence="1">
    <location>
        <begin position="209"/>
        <end position="230"/>
    </location>
</feature>
<feature type="transmembrane region" description="Helical" evidence="1">
    <location>
        <begin position="250"/>
        <end position="273"/>
    </location>
</feature>
<dbReference type="Proteomes" id="UP000321907">
    <property type="component" value="Unassembled WGS sequence"/>
</dbReference>
<feature type="transmembrane region" description="Helical" evidence="1">
    <location>
        <begin position="349"/>
        <end position="372"/>
    </location>
</feature>
<reference evidence="2 3" key="1">
    <citation type="submission" date="2019-08" db="EMBL/GenBank/DDBJ databases">
        <title>Lewinella sp. strain SSH13 Genome sequencing and assembly.</title>
        <authorList>
            <person name="Kim I."/>
        </authorList>
    </citation>
    <scope>NUCLEOTIDE SEQUENCE [LARGE SCALE GENOMIC DNA]</scope>
    <source>
        <strain evidence="2 3">SSH13</strain>
    </source>
</reference>
<proteinExistence type="predicted"/>
<gene>
    <name evidence="2" type="ORF">FUA23_20490</name>
</gene>
<accession>A0A5C7FGX1</accession>
<feature type="transmembrane region" description="Helical" evidence="1">
    <location>
        <begin position="45"/>
        <end position="63"/>
    </location>
</feature>
<feature type="transmembrane region" description="Helical" evidence="1">
    <location>
        <begin position="75"/>
        <end position="103"/>
    </location>
</feature>
<keyword evidence="1" id="KW-0472">Membrane</keyword>
<sequence length="839" mass="95034">MLESSSGIRNAQAIWAEQKARLPVFVGVLLCLSAIYFFQLEEDLQLFRLFLIFVAGFFVSGLLDGETRLKFIWALNAGAMFALFGVTAGLGILVIGLLFFLIVNLPIGVWWRALLALLSGGVLAMGKLGYLPFAEAGIVSTVIGGLFMFRSILYLYEVHHGWQNASVWLKLNYFFLLPNLIFVIFPVVDLKTFARTYQPEVSPETLEKGLLWMMRGMFHLLLYRIAYYYLMPDPAATSSVFQVIQYMAVSYALIVRLSGIFHLSTGMLCLFGFNLPPTFDNYFLATGFSDLWRRINVYWKDFMMKVFYFPIYFRFTKRNSVAVFISVMLVFLINWGLHQYQWFWIKGTFPVTIIDAIFWLGFGLLVAANSIYQIKTKKKRKKVKEFSLRAASVTCLQVIGMFTFMSVLWSFWTSPSIATWLELIELALPISAVQLALIAGGLVALYCIGIAGSYVSYYLDKTNKNPDQSLKVKAYALFWVVAVVLMVNPVSKWVETSLAIDLGPVREARLNAADAARQFQGYYETLLTGKDLATVGVAKNEDENSREWKPLGSFGIIKQNENEFSRSLLPDVEIIFKDARLTTNSFGFRDREYNFERPPNTMRIALLGGSSEMGAGVSDEETFENIVEDTLNQTGGLANSEKVEILNFALSGMKMPNQVMKAAEAITYNPQVLLYAIHTEETGRGLKEFIKIFTSEDASLFPEINEISRLAGLQPEMSALKKQSLLRPYARELVTWTARRIVKLAREANVKPVMMFTPVLELKNAKKLVEDEEIKNIFRKAGFLVVDVQTAYDGYDATNLRVAKGDNHPNAQAHRLMADELLRQFRNNTELIRLLEAVE</sequence>
<feature type="transmembrane region" description="Helical" evidence="1">
    <location>
        <begin position="168"/>
        <end position="188"/>
    </location>
</feature>
<evidence type="ECO:0000313" key="3">
    <source>
        <dbReference type="Proteomes" id="UP000321907"/>
    </source>
</evidence>
<keyword evidence="3" id="KW-1185">Reference proteome</keyword>
<dbReference type="AlphaFoldDB" id="A0A5C7FGX1"/>
<feature type="transmembrane region" description="Helical" evidence="1">
    <location>
        <begin position="476"/>
        <end position="494"/>
    </location>
</feature>
<feature type="transmembrane region" description="Helical" evidence="1">
    <location>
        <begin position="320"/>
        <end position="337"/>
    </location>
</feature>
<feature type="transmembrane region" description="Helical" evidence="1">
    <location>
        <begin position="20"/>
        <end position="39"/>
    </location>
</feature>
<dbReference type="RefSeq" id="WP_147932648.1">
    <property type="nucleotide sequence ID" value="NZ_VOXD01000046.1"/>
</dbReference>
<keyword evidence="1" id="KW-0812">Transmembrane</keyword>
<dbReference type="EMBL" id="VOXD01000046">
    <property type="protein sequence ID" value="TXF85439.1"/>
    <property type="molecule type" value="Genomic_DNA"/>
</dbReference>
<comment type="caution">
    <text evidence="2">The sequence shown here is derived from an EMBL/GenBank/DDBJ whole genome shotgun (WGS) entry which is preliminary data.</text>
</comment>
<dbReference type="GO" id="GO:0016788">
    <property type="term" value="F:hydrolase activity, acting on ester bonds"/>
    <property type="evidence" value="ECO:0007669"/>
    <property type="project" value="UniProtKB-ARBA"/>
</dbReference>
<keyword evidence="1" id="KW-1133">Transmembrane helix</keyword>
<dbReference type="Gene3D" id="3.40.50.1110">
    <property type="entry name" value="SGNH hydrolase"/>
    <property type="match status" value="1"/>
</dbReference>
<evidence type="ECO:0000313" key="2">
    <source>
        <dbReference type="EMBL" id="TXF85439.1"/>
    </source>
</evidence>
<organism evidence="2 3">
    <name type="scientific">Neolewinella aurantiaca</name>
    <dbReference type="NCBI Taxonomy" id="2602767"/>
    <lineage>
        <taxon>Bacteria</taxon>
        <taxon>Pseudomonadati</taxon>
        <taxon>Bacteroidota</taxon>
        <taxon>Saprospiria</taxon>
        <taxon>Saprospirales</taxon>
        <taxon>Lewinellaceae</taxon>
        <taxon>Neolewinella</taxon>
    </lineage>
</organism>
<feature type="transmembrane region" description="Helical" evidence="1">
    <location>
        <begin position="133"/>
        <end position="156"/>
    </location>
</feature>
<evidence type="ECO:0000256" key="1">
    <source>
        <dbReference type="SAM" id="Phobius"/>
    </source>
</evidence>
<feature type="transmembrane region" description="Helical" evidence="1">
    <location>
        <begin position="109"/>
        <end position="126"/>
    </location>
</feature>
<feature type="transmembrane region" description="Helical" evidence="1">
    <location>
        <begin position="432"/>
        <end position="455"/>
    </location>
</feature>
<feature type="transmembrane region" description="Helical" evidence="1">
    <location>
        <begin position="393"/>
        <end position="412"/>
    </location>
</feature>
<dbReference type="SUPFAM" id="SSF52266">
    <property type="entry name" value="SGNH hydrolase"/>
    <property type="match status" value="1"/>
</dbReference>
<dbReference type="OrthoDB" id="9774205at2"/>
<dbReference type="InterPro" id="IPR036514">
    <property type="entry name" value="SGNH_hydro_sf"/>
</dbReference>
<name>A0A5C7FGX1_9BACT</name>